<organism evidence="1 3">
    <name type="scientific">Araneus ventricosus</name>
    <name type="common">Orbweaver spider</name>
    <name type="synonym">Epeira ventricosa</name>
    <dbReference type="NCBI Taxonomy" id="182803"/>
    <lineage>
        <taxon>Eukaryota</taxon>
        <taxon>Metazoa</taxon>
        <taxon>Ecdysozoa</taxon>
        <taxon>Arthropoda</taxon>
        <taxon>Chelicerata</taxon>
        <taxon>Arachnida</taxon>
        <taxon>Araneae</taxon>
        <taxon>Araneomorphae</taxon>
        <taxon>Entelegynae</taxon>
        <taxon>Araneoidea</taxon>
        <taxon>Araneidae</taxon>
        <taxon>Araneus</taxon>
    </lineage>
</organism>
<evidence type="ECO:0008006" key="4">
    <source>
        <dbReference type="Google" id="ProtNLM"/>
    </source>
</evidence>
<keyword evidence="3" id="KW-1185">Reference proteome</keyword>
<comment type="caution">
    <text evidence="1">The sequence shown here is derived from an EMBL/GenBank/DDBJ whole genome shotgun (WGS) entry which is preliminary data.</text>
</comment>
<protein>
    <recommendedName>
        <fullName evidence="4">Histone-lysine N-methyltransferase SETMAR</fullName>
    </recommendedName>
</protein>
<proteinExistence type="predicted"/>
<evidence type="ECO:0000313" key="1">
    <source>
        <dbReference type="EMBL" id="GBO19851.1"/>
    </source>
</evidence>
<evidence type="ECO:0000313" key="2">
    <source>
        <dbReference type="EMBL" id="GBO19853.1"/>
    </source>
</evidence>
<dbReference type="AlphaFoldDB" id="A0A4Y2V5M5"/>
<dbReference type="EMBL" id="BGPR01043277">
    <property type="protein sequence ID" value="GBO19851.1"/>
    <property type="molecule type" value="Genomic_DNA"/>
</dbReference>
<evidence type="ECO:0000313" key="3">
    <source>
        <dbReference type="Proteomes" id="UP000499080"/>
    </source>
</evidence>
<dbReference type="Proteomes" id="UP000499080">
    <property type="component" value="Unassembled WGS sequence"/>
</dbReference>
<gene>
    <name evidence="1" type="ORF">AVEN_124773_1</name>
    <name evidence="2" type="ORF">AVEN_154116_1</name>
</gene>
<accession>A0A4Y2V5M5</accession>
<sequence length="77" mass="8667">MRRKCPGMLSNGVISLHDNTHTAHKAQELPQKFKCKVWSPHPYSTDLGPYLGCKHLSGTRLSSDCAMKTVAENWLKE</sequence>
<reference evidence="1 3" key="1">
    <citation type="journal article" date="2019" name="Sci. Rep.">
        <title>Orb-weaving spider Araneus ventricosus genome elucidates the spidroin gene catalogue.</title>
        <authorList>
            <person name="Kono N."/>
            <person name="Nakamura H."/>
            <person name="Ohtoshi R."/>
            <person name="Moran D.A.P."/>
            <person name="Shinohara A."/>
            <person name="Yoshida Y."/>
            <person name="Fujiwara M."/>
            <person name="Mori M."/>
            <person name="Tomita M."/>
            <person name="Arakawa K."/>
        </authorList>
    </citation>
    <scope>NUCLEOTIDE SEQUENCE [LARGE SCALE GENOMIC DNA]</scope>
</reference>
<dbReference type="EMBL" id="BGPR01043278">
    <property type="protein sequence ID" value="GBO19853.1"/>
    <property type="molecule type" value="Genomic_DNA"/>
</dbReference>
<name>A0A4Y2V5M5_ARAVE</name>